<evidence type="ECO:0000259" key="13">
    <source>
        <dbReference type="Pfam" id="PF06974"/>
    </source>
</evidence>
<gene>
    <name evidence="14" type="ORF">SAMN06265360_10336</name>
</gene>
<dbReference type="GO" id="GO:0005886">
    <property type="term" value="C:plasma membrane"/>
    <property type="evidence" value="ECO:0007669"/>
    <property type="project" value="TreeGrafter"/>
</dbReference>
<dbReference type="Gene3D" id="3.30.559.10">
    <property type="entry name" value="Chloramphenicol acetyltransferase-like domain"/>
    <property type="match status" value="1"/>
</dbReference>
<name>A0A238VN94_9PSEU</name>
<evidence type="ECO:0000256" key="3">
    <source>
        <dbReference type="ARBA" id="ARBA00009587"/>
    </source>
</evidence>
<accession>A0A238VN94</accession>
<dbReference type="GO" id="GO:0051701">
    <property type="term" value="P:biological process involved in interaction with host"/>
    <property type="evidence" value="ECO:0007669"/>
    <property type="project" value="TreeGrafter"/>
</dbReference>
<dbReference type="SUPFAM" id="SSF52777">
    <property type="entry name" value="CoA-dependent acyltransferases"/>
    <property type="match status" value="1"/>
</dbReference>
<comment type="similarity">
    <text evidence="3 11">Belongs to the long-chain O-acyltransferase family.</text>
</comment>
<evidence type="ECO:0000256" key="7">
    <source>
        <dbReference type="ARBA" id="ARBA00022798"/>
    </source>
</evidence>
<keyword evidence="5 11" id="KW-0444">Lipid biosynthesis</keyword>
<evidence type="ECO:0000313" key="14">
    <source>
        <dbReference type="EMBL" id="SNR34949.1"/>
    </source>
</evidence>
<comment type="catalytic activity">
    <reaction evidence="10 11">
        <text>an acyl-CoA + a 1,2-diacyl-sn-glycerol = a triacyl-sn-glycerol + CoA</text>
        <dbReference type="Rhea" id="RHEA:10868"/>
        <dbReference type="ChEBI" id="CHEBI:17815"/>
        <dbReference type="ChEBI" id="CHEBI:57287"/>
        <dbReference type="ChEBI" id="CHEBI:58342"/>
        <dbReference type="ChEBI" id="CHEBI:64615"/>
        <dbReference type="EC" id="2.3.1.20"/>
    </reaction>
</comment>
<feature type="domain" description="O-acyltransferase WSD1 C-terminal" evidence="13">
    <location>
        <begin position="309"/>
        <end position="450"/>
    </location>
</feature>
<dbReference type="RefSeq" id="WP_089299918.1">
    <property type="nucleotide sequence ID" value="NZ_FZNW01000003.1"/>
</dbReference>
<keyword evidence="7 11" id="KW-0319">Glycerol metabolism</keyword>
<dbReference type="Proteomes" id="UP000198348">
    <property type="component" value="Unassembled WGS sequence"/>
</dbReference>
<dbReference type="InterPro" id="IPR045034">
    <property type="entry name" value="O-acyltransferase_WSD1-like"/>
</dbReference>
<dbReference type="PANTHER" id="PTHR31650">
    <property type="entry name" value="O-ACYLTRANSFERASE (WSD1-LIKE) FAMILY PROTEIN"/>
    <property type="match status" value="1"/>
</dbReference>
<dbReference type="InterPro" id="IPR004255">
    <property type="entry name" value="O-acyltransferase_WSD1_N"/>
</dbReference>
<comment type="pathway">
    <text evidence="1 11">Glycerolipid metabolism; triacylglycerol biosynthesis.</text>
</comment>
<dbReference type="OrthoDB" id="9810950at2"/>
<evidence type="ECO:0000256" key="11">
    <source>
        <dbReference type="RuleBase" id="RU361241"/>
    </source>
</evidence>
<keyword evidence="15" id="KW-1185">Reference proteome</keyword>
<dbReference type="GO" id="GO:0001666">
    <property type="term" value="P:response to hypoxia"/>
    <property type="evidence" value="ECO:0007669"/>
    <property type="project" value="TreeGrafter"/>
</dbReference>
<sequence>MVDRLSGLDMSFLCLDGAERPMHMGAVLVFEPDEPASAARVARTLAHRAARVPQLARTARDTWLPFAGKVWAAQPNRNVAGHVHTHTLSEPGAPEQLERTVSALMAQPLEQGRPPWELHVLDGLSGGRFAVVIKMHHALADAAGAISVVGSLLDGADPCETTTDARQRTLIDELLSWPAGARRAGGQLAAELAGGAPRVRERAQRLAGVAAATATAVRPRSLASPVTTLFGESPRREWTYVRLDGAELTRVRKHTGGTLHDVVLSVIAGGVGRWVREHEAAGAFYAEANPRAFIPVSMRRRRSADGRAGNQLSGYLCELPADATDPVARVHRVRAAMQRNKERGPGSGAGAFPLLADAVPAGAHRLATRVLGRASPLLFDTMVSTVPLPNTTMRLDGAELGTVYPVAPLALGQALSVAVAVHRGDVQIGLLADPRVLPGVDGLRDEVAKAGAELRNAVSAAEG</sequence>
<evidence type="ECO:0000256" key="2">
    <source>
        <dbReference type="ARBA" id="ARBA00005189"/>
    </source>
</evidence>
<evidence type="ECO:0000256" key="1">
    <source>
        <dbReference type="ARBA" id="ARBA00004771"/>
    </source>
</evidence>
<dbReference type="NCBIfam" id="TIGR02946">
    <property type="entry name" value="acyl_WS_DGAT"/>
    <property type="match status" value="1"/>
</dbReference>
<reference evidence="14 15" key="1">
    <citation type="submission" date="2017-06" db="EMBL/GenBank/DDBJ databases">
        <authorList>
            <person name="Kim H.J."/>
            <person name="Triplett B.A."/>
        </authorList>
    </citation>
    <scope>NUCLEOTIDE SEQUENCE [LARGE SCALE GENOMIC DNA]</scope>
    <source>
        <strain evidence="14 15">DSM 45207</strain>
    </source>
</reference>
<dbReference type="UniPathway" id="UPA00282"/>
<evidence type="ECO:0000256" key="4">
    <source>
        <dbReference type="ARBA" id="ARBA00013244"/>
    </source>
</evidence>
<keyword evidence="9 11" id="KW-0012">Acyltransferase</keyword>
<dbReference type="Pfam" id="PF06974">
    <property type="entry name" value="WS_DGAT_C"/>
    <property type="match status" value="1"/>
</dbReference>
<feature type="domain" description="O-acyltransferase WSD1-like N-terminal" evidence="12">
    <location>
        <begin position="5"/>
        <end position="263"/>
    </location>
</feature>
<dbReference type="PANTHER" id="PTHR31650:SF1">
    <property type="entry name" value="WAX ESTER SYNTHASE_DIACYLGLYCEROL ACYLTRANSFERASE 4-RELATED"/>
    <property type="match status" value="1"/>
</dbReference>
<evidence type="ECO:0000256" key="9">
    <source>
        <dbReference type="ARBA" id="ARBA00023315"/>
    </source>
</evidence>
<evidence type="ECO:0000256" key="5">
    <source>
        <dbReference type="ARBA" id="ARBA00022516"/>
    </source>
</evidence>
<dbReference type="GO" id="GO:0004144">
    <property type="term" value="F:diacylglycerol O-acyltransferase activity"/>
    <property type="evidence" value="ECO:0007669"/>
    <property type="project" value="UniProtKB-EC"/>
</dbReference>
<evidence type="ECO:0000256" key="8">
    <source>
        <dbReference type="ARBA" id="ARBA00023098"/>
    </source>
</evidence>
<dbReference type="GO" id="GO:0071731">
    <property type="term" value="P:response to nitric oxide"/>
    <property type="evidence" value="ECO:0007669"/>
    <property type="project" value="TreeGrafter"/>
</dbReference>
<dbReference type="InterPro" id="IPR023213">
    <property type="entry name" value="CAT-like_dom_sf"/>
</dbReference>
<evidence type="ECO:0000259" key="12">
    <source>
        <dbReference type="Pfam" id="PF03007"/>
    </source>
</evidence>
<proteinExistence type="inferred from homology"/>
<evidence type="ECO:0000256" key="6">
    <source>
        <dbReference type="ARBA" id="ARBA00022679"/>
    </source>
</evidence>
<evidence type="ECO:0000256" key="10">
    <source>
        <dbReference type="ARBA" id="ARBA00048109"/>
    </source>
</evidence>
<dbReference type="InterPro" id="IPR009721">
    <property type="entry name" value="O-acyltransferase_WSD1_C"/>
</dbReference>
<organism evidence="14 15">
    <name type="scientific">Haloechinothrix alba</name>
    <dbReference type="NCBI Taxonomy" id="664784"/>
    <lineage>
        <taxon>Bacteria</taxon>
        <taxon>Bacillati</taxon>
        <taxon>Actinomycetota</taxon>
        <taxon>Actinomycetes</taxon>
        <taxon>Pseudonocardiales</taxon>
        <taxon>Pseudonocardiaceae</taxon>
        <taxon>Haloechinothrix</taxon>
    </lineage>
</organism>
<keyword evidence="8 11" id="KW-0443">Lipid metabolism</keyword>
<protein>
    <recommendedName>
        <fullName evidence="4 11">Diacylglycerol O-acyltransferase</fullName>
        <ecNumber evidence="4 11">2.3.1.20</ecNumber>
    </recommendedName>
</protein>
<dbReference type="InterPro" id="IPR014292">
    <property type="entry name" value="Acyl_transf_WS/DGAT"/>
</dbReference>
<dbReference type="EC" id="2.3.1.20" evidence="4 11"/>
<evidence type="ECO:0000313" key="15">
    <source>
        <dbReference type="Proteomes" id="UP000198348"/>
    </source>
</evidence>
<dbReference type="GO" id="GO:0019432">
    <property type="term" value="P:triglyceride biosynthetic process"/>
    <property type="evidence" value="ECO:0007669"/>
    <property type="project" value="UniProtKB-UniPathway"/>
</dbReference>
<dbReference type="Pfam" id="PF03007">
    <property type="entry name" value="WS_DGAT_cat"/>
    <property type="match status" value="1"/>
</dbReference>
<dbReference type="AlphaFoldDB" id="A0A238VN94"/>
<keyword evidence="6 11" id="KW-0808">Transferase</keyword>
<comment type="pathway">
    <text evidence="2">Lipid metabolism.</text>
</comment>
<dbReference type="EMBL" id="FZNW01000003">
    <property type="protein sequence ID" value="SNR34949.1"/>
    <property type="molecule type" value="Genomic_DNA"/>
</dbReference>
<dbReference type="GO" id="GO:0006071">
    <property type="term" value="P:glycerol metabolic process"/>
    <property type="evidence" value="ECO:0007669"/>
    <property type="project" value="UniProtKB-KW"/>
</dbReference>